<evidence type="ECO:0000313" key="3">
    <source>
        <dbReference type="Proteomes" id="UP000321424"/>
    </source>
</evidence>
<dbReference type="GO" id="GO:0008061">
    <property type="term" value="F:chitin binding"/>
    <property type="evidence" value="ECO:0007669"/>
    <property type="project" value="InterPro"/>
</dbReference>
<dbReference type="Gene3D" id="3.20.20.80">
    <property type="entry name" value="Glycosidases"/>
    <property type="match status" value="1"/>
</dbReference>
<feature type="domain" description="Chitin-binding type-2" evidence="1">
    <location>
        <begin position="65"/>
        <end position="114"/>
    </location>
</feature>
<dbReference type="RefSeq" id="WP_147130821.1">
    <property type="nucleotide sequence ID" value="NZ_BJXA01000016.1"/>
</dbReference>
<evidence type="ECO:0000313" key="2">
    <source>
        <dbReference type="EMBL" id="GEM38498.1"/>
    </source>
</evidence>
<dbReference type="Pfam" id="PF01607">
    <property type="entry name" value="CBM_14"/>
    <property type="match status" value="1"/>
</dbReference>
<organism evidence="2 3">
    <name type="scientific">Nocardia ninae NBRC 108245</name>
    <dbReference type="NCBI Taxonomy" id="1210091"/>
    <lineage>
        <taxon>Bacteria</taxon>
        <taxon>Bacillati</taxon>
        <taxon>Actinomycetota</taxon>
        <taxon>Actinomycetes</taxon>
        <taxon>Mycobacteriales</taxon>
        <taxon>Nocardiaceae</taxon>
        <taxon>Nocardia</taxon>
    </lineage>
</organism>
<dbReference type="OrthoDB" id="4570350at2"/>
<dbReference type="AlphaFoldDB" id="A0A511MEH0"/>
<sequence>MKSNSLACRTGVLAAGTVLAVLPPLGVAAMTLGTMTAVDMPEGTGRDIAARQYAVVPIEARSDFCDGKSAGHYVDPADRAVFYRCVSSRTQPMTTYQFRCAEGGWYDERRLVCVGRTPR</sequence>
<proteinExistence type="predicted"/>
<protein>
    <recommendedName>
        <fullName evidence="1">Chitin-binding type-2 domain-containing protein</fullName>
    </recommendedName>
</protein>
<accession>A0A511MEH0</accession>
<comment type="caution">
    <text evidence="2">The sequence shown here is derived from an EMBL/GenBank/DDBJ whole genome shotgun (WGS) entry which is preliminary data.</text>
</comment>
<dbReference type="EMBL" id="BJXA01000016">
    <property type="protein sequence ID" value="GEM38498.1"/>
    <property type="molecule type" value="Genomic_DNA"/>
</dbReference>
<dbReference type="InterPro" id="IPR002557">
    <property type="entry name" value="Chitin-bd_dom"/>
</dbReference>
<reference evidence="2 3" key="1">
    <citation type="submission" date="2019-07" db="EMBL/GenBank/DDBJ databases">
        <title>Whole genome shotgun sequence of Nocardia ninae NBRC 108245.</title>
        <authorList>
            <person name="Hosoyama A."/>
            <person name="Uohara A."/>
            <person name="Ohji S."/>
            <person name="Ichikawa N."/>
        </authorList>
    </citation>
    <scope>NUCLEOTIDE SEQUENCE [LARGE SCALE GENOMIC DNA]</scope>
    <source>
        <strain evidence="2 3">NBRC 108245</strain>
    </source>
</reference>
<dbReference type="InterPro" id="IPR036508">
    <property type="entry name" value="Chitin-bd_dom_sf"/>
</dbReference>
<name>A0A511MEH0_9NOCA</name>
<keyword evidence="3" id="KW-1185">Reference proteome</keyword>
<evidence type="ECO:0000259" key="1">
    <source>
        <dbReference type="Pfam" id="PF01607"/>
    </source>
</evidence>
<dbReference type="SUPFAM" id="SSF57625">
    <property type="entry name" value="Invertebrate chitin-binding proteins"/>
    <property type="match status" value="1"/>
</dbReference>
<dbReference type="GO" id="GO:0005576">
    <property type="term" value="C:extracellular region"/>
    <property type="evidence" value="ECO:0007669"/>
    <property type="project" value="InterPro"/>
</dbReference>
<gene>
    <name evidence="2" type="ORF">NN4_30170</name>
</gene>
<dbReference type="Proteomes" id="UP000321424">
    <property type="component" value="Unassembled WGS sequence"/>
</dbReference>